<dbReference type="SUPFAM" id="SSF52540">
    <property type="entry name" value="P-loop containing nucleoside triphosphate hydrolases"/>
    <property type="match status" value="1"/>
</dbReference>
<protein>
    <submittedName>
        <fullName evidence="3">Cell division protein ZapE</fullName>
    </submittedName>
</protein>
<keyword evidence="3" id="KW-0132">Cell division</keyword>
<dbReference type="EMBL" id="NPEU01000177">
    <property type="protein sequence ID" value="RAI37554.1"/>
    <property type="molecule type" value="Genomic_DNA"/>
</dbReference>
<evidence type="ECO:0000313" key="3">
    <source>
        <dbReference type="EMBL" id="RAI37554.1"/>
    </source>
</evidence>
<comment type="caution">
    <text evidence="3">The sequence shown here is derived from an EMBL/GenBank/DDBJ whole genome shotgun (WGS) entry which is preliminary data.</text>
</comment>
<dbReference type="PANTHER" id="PTHR12169">
    <property type="entry name" value="ATPASE N2B"/>
    <property type="match status" value="1"/>
</dbReference>
<keyword evidence="4" id="KW-1185">Reference proteome</keyword>
<reference evidence="3 4" key="1">
    <citation type="submission" date="2017-07" db="EMBL/GenBank/DDBJ databases">
        <title>Draft Genome Sequences of Select Purple Nonsulfur Bacteria.</title>
        <authorList>
            <person name="Lasarre B."/>
            <person name="Mckinlay J.B."/>
        </authorList>
    </citation>
    <scope>NUCLEOTIDE SEQUENCE [LARGE SCALE GENOMIC DNA]</scope>
    <source>
        <strain evidence="3 4">DSM 11907</strain>
    </source>
</reference>
<accession>A0A327KHC2</accession>
<gene>
    <name evidence="3" type="ORF">CH338_15745</name>
</gene>
<evidence type="ECO:0000256" key="2">
    <source>
        <dbReference type="ARBA" id="ARBA00022840"/>
    </source>
</evidence>
<keyword evidence="1" id="KW-0547">Nucleotide-binding</keyword>
<dbReference type="AlphaFoldDB" id="A0A327KHC2"/>
<dbReference type="PANTHER" id="PTHR12169:SF6">
    <property type="entry name" value="AFG1-LIKE ATPASE"/>
    <property type="match status" value="1"/>
</dbReference>
<organism evidence="3 4">
    <name type="scientific">Rhodoplanes elegans</name>
    <dbReference type="NCBI Taxonomy" id="29408"/>
    <lineage>
        <taxon>Bacteria</taxon>
        <taxon>Pseudomonadati</taxon>
        <taxon>Pseudomonadota</taxon>
        <taxon>Alphaproteobacteria</taxon>
        <taxon>Hyphomicrobiales</taxon>
        <taxon>Nitrobacteraceae</taxon>
        <taxon>Rhodoplanes</taxon>
    </lineage>
</organism>
<dbReference type="InterPro" id="IPR027417">
    <property type="entry name" value="P-loop_NTPase"/>
</dbReference>
<dbReference type="Proteomes" id="UP000248863">
    <property type="component" value="Unassembled WGS sequence"/>
</dbReference>
<dbReference type="Gene3D" id="3.40.50.300">
    <property type="entry name" value="P-loop containing nucleotide triphosphate hydrolases"/>
    <property type="match status" value="1"/>
</dbReference>
<dbReference type="OrthoDB" id="9774491at2"/>
<evidence type="ECO:0000256" key="1">
    <source>
        <dbReference type="ARBA" id="ARBA00022741"/>
    </source>
</evidence>
<dbReference type="Pfam" id="PF03969">
    <property type="entry name" value="AFG1_ATPase"/>
    <property type="match status" value="1"/>
</dbReference>
<evidence type="ECO:0000313" key="4">
    <source>
        <dbReference type="Proteomes" id="UP000248863"/>
    </source>
</evidence>
<dbReference type="GO" id="GO:0016887">
    <property type="term" value="F:ATP hydrolysis activity"/>
    <property type="evidence" value="ECO:0007669"/>
    <property type="project" value="InterPro"/>
</dbReference>
<dbReference type="RefSeq" id="WP_111358095.1">
    <property type="nucleotide sequence ID" value="NZ_NHSK01000038.1"/>
</dbReference>
<dbReference type="InterPro" id="IPR005654">
    <property type="entry name" value="ATPase_AFG1-like"/>
</dbReference>
<dbReference type="NCBIfam" id="NF040713">
    <property type="entry name" value="ZapE"/>
    <property type="match status" value="1"/>
</dbReference>
<keyword evidence="2" id="KW-0067">ATP-binding</keyword>
<dbReference type="GO" id="GO:0005737">
    <property type="term" value="C:cytoplasm"/>
    <property type="evidence" value="ECO:0007669"/>
    <property type="project" value="TreeGrafter"/>
</dbReference>
<dbReference type="GO" id="GO:0051301">
    <property type="term" value="P:cell division"/>
    <property type="evidence" value="ECO:0007669"/>
    <property type="project" value="UniProtKB-KW"/>
</dbReference>
<proteinExistence type="predicted"/>
<dbReference type="GO" id="GO:0005524">
    <property type="term" value="F:ATP binding"/>
    <property type="evidence" value="ECO:0007669"/>
    <property type="project" value="UniProtKB-KW"/>
</dbReference>
<sequence length="390" mass="43733">MSIIERYAALVAAGEIERDRAQGRVVEALGALQERLATERIAKKSSALGWLFGGRETKRPPFVRGLYLHGEVGRGKTMLMDLFYATSPTEKRRRAHFHEFMADVHERVHVYRRRLKAGEITGGDPIALTAADLAAEAWLLCFDEFHVTDIADAMILGRLFTKLFERGVVVVATSNVVPDELYKDGLNRALFVPFIGLLKEHMEVLRLDARTDYRREKLAGVPVWHTPADARADAALDDAWHRLTGGHETTHHTMTVKGRVVKVPRAGMGAARFSFRDLCEQPLGASDYLRIAHEFHTLVLDRVPVMDFAKRNEAKRFIALIDMLYDHGVKLVASAEAEPEELYHATVGYEANEFKRTVSRLIEMGSESYLELPHGQRGTMSGDTAGLVET</sequence>
<keyword evidence="3" id="KW-0131">Cell cycle</keyword>
<name>A0A327KHC2_9BRAD</name>